<evidence type="ECO:0000256" key="2">
    <source>
        <dbReference type="SAM" id="Phobius"/>
    </source>
</evidence>
<organism evidence="4 5">
    <name type="scientific">Nocardia otitidiscaviarum</name>
    <dbReference type="NCBI Taxonomy" id="1823"/>
    <lineage>
        <taxon>Bacteria</taxon>
        <taxon>Bacillati</taxon>
        <taxon>Actinomycetota</taxon>
        <taxon>Actinomycetes</taxon>
        <taxon>Mycobacteriales</taxon>
        <taxon>Nocardiaceae</taxon>
        <taxon>Nocardia</taxon>
    </lineage>
</organism>
<keyword evidence="1" id="KW-0732">Signal</keyword>
<dbReference type="SUPFAM" id="SSF53850">
    <property type="entry name" value="Periplasmic binding protein-like II"/>
    <property type="match status" value="1"/>
</dbReference>
<evidence type="ECO:0000313" key="5">
    <source>
        <dbReference type="Proteomes" id="UP000255467"/>
    </source>
</evidence>
<dbReference type="STRING" id="1406858.GCA_000710895_03852"/>
<dbReference type="PROSITE" id="PS50937">
    <property type="entry name" value="HTH_MERR_2"/>
    <property type="match status" value="1"/>
</dbReference>
<reference evidence="4 5" key="1">
    <citation type="submission" date="2018-06" db="EMBL/GenBank/DDBJ databases">
        <authorList>
            <consortium name="Pathogen Informatics"/>
            <person name="Doyle S."/>
        </authorList>
    </citation>
    <scope>NUCLEOTIDE SEQUENCE [LARGE SCALE GENOMIC DNA]</scope>
    <source>
        <strain evidence="4 5">NCTC1934</strain>
    </source>
</reference>
<evidence type="ECO:0000313" key="4">
    <source>
        <dbReference type="EMBL" id="SUD48000.1"/>
    </source>
</evidence>
<dbReference type="Proteomes" id="UP000255467">
    <property type="component" value="Unassembled WGS sequence"/>
</dbReference>
<keyword evidence="2" id="KW-0472">Membrane</keyword>
<dbReference type="Gene3D" id="3.40.190.10">
    <property type="entry name" value="Periplasmic binding protein-like II"/>
    <property type="match status" value="2"/>
</dbReference>
<keyword evidence="2" id="KW-0812">Transmembrane</keyword>
<dbReference type="GO" id="GO:0003677">
    <property type="term" value="F:DNA binding"/>
    <property type="evidence" value="ECO:0007669"/>
    <property type="project" value="InterPro"/>
</dbReference>
<evidence type="ECO:0000256" key="1">
    <source>
        <dbReference type="ARBA" id="ARBA00022729"/>
    </source>
</evidence>
<dbReference type="AlphaFoldDB" id="A0A379JHS4"/>
<dbReference type="InterPro" id="IPR050811">
    <property type="entry name" value="Phosphate_ABC_transporter"/>
</dbReference>
<dbReference type="RefSeq" id="WP_039812335.1">
    <property type="nucleotide sequence ID" value="NZ_UGRY01000004.1"/>
</dbReference>
<sequence length="512" mass="55009">MEGFPLAEVSAILGILVPALAFLWEFVVVGRKRLGYRVQMDTPVTGEVESAFPGLLTQLRPRPDGSLADLSIVLLRVENDGATTIDQHDYRVHDGVAAGLSVIFERRRVVGYAVTELSDRDLGRSLTGTSGIAIREDTERDFGVLDLPRVPLNRGDHYKLLTILRRTGGTDDYPAPRLEGRLKNGRVHENRSRTRPSPWGVALILFLVSVIAVQLTIAVTQPRAAPLDCASGRLTLTGSTALAPAIQAAATAYEKVCPDADFTADFRGSEVGLQTLNAAGSAAADNASPAMVAVSDGEKGDGYPRLLPRPVAFSLFTLVVHPDTGVADLSRANIRALYEGSITNWSELGGRDLPVRIVGRNRGSGTRQTFENQLLDGAWHPDANSTDCRTIGNPAASGPVRCERLSTAEVLTTVAALPGALGYAELGAAVPRRDVTLVRIDGHAAELRTATHGAYPFWNTEFAYTYGDPAAESLTASFLRYLTTQLGRDILRAHGNIPCDELDNPVRCRPTG</sequence>
<protein>
    <submittedName>
        <fullName evidence="4">Phosphate binding protein</fullName>
    </submittedName>
</protein>
<evidence type="ECO:0000259" key="3">
    <source>
        <dbReference type="PROSITE" id="PS50937"/>
    </source>
</evidence>
<dbReference type="EMBL" id="UGRY01000004">
    <property type="protein sequence ID" value="SUD48000.1"/>
    <property type="molecule type" value="Genomic_DNA"/>
</dbReference>
<dbReference type="OrthoDB" id="9790048at2"/>
<dbReference type="PANTHER" id="PTHR30570:SF1">
    <property type="entry name" value="PHOSPHATE-BINDING PROTEIN PSTS"/>
    <property type="match status" value="1"/>
</dbReference>
<feature type="transmembrane region" description="Helical" evidence="2">
    <location>
        <begin position="12"/>
        <end position="30"/>
    </location>
</feature>
<dbReference type="Pfam" id="PF12849">
    <property type="entry name" value="PBP_like_2"/>
    <property type="match status" value="1"/>
</dbReference>
<keyword evidence="5" id="KW-1185">Reference proteome</keyword>
<name>A0A379JHS4_9NOCA</name>
<dbReference type="GO" id="GO:0006355">
    <property type="term" value="P:regulation of DNA-templated transcription"/>
    <property type="evidence" value="ECO:0007669"/>
    <property type="project" value="InterPro"/>
</dbReference>
<proteinExistence type="predicted"/>
<feature type="transmembrane region" description="Helical" evidence="2">
    <location>
        <begin position="199"/>
        <end position="219"/>
    </location>
</feature>
<dbReference type="InterPro" id="IPR024370">
    <property type="entry name" value="PBP_domain"/>
</dbReference>
<gene>
    <name evidence="4" type="ORF">NCTC1934_05327</name>
</gene>
<keyword evidence="2" id="KW-1133">Transmembrane helix</keyword>
<dbReference type="PANTHER" id="PTHR30570">
    <property type="entry name" value="PERIPLASMIC PHOSPHATE BINDING COMPONENT OF PHOSPHATE ABC TRANSPORTER"/>
    <property type="match status" value="1"/>
</dbReference>
<accession>A0A379JHS4</accession>
<feature type="domain" description="HTH merR-type" evidence="3">
    <location>
        <begin position="1"/>
        <end position="15"/>
    </location>
</feature>
<dbReference type="InterPro" id="IPR000551">
    <property type="entry name" value="MerR-type_HTH_dom"/>
</dbReference>